<proteinExistence type="predicted"/>
<dbReference type="InterPro" id="IPR002625">
    <property type="entry name" value="Smr_dom"/>
</dbReference>
<dbReference type="SUPFAM" id="SSF160443">
    <property type="entry name" value="SMR domain-like"/>
    <property type="match status" value="1"/>
</dbReference>
<dbReference type="PROSITE" id="PS50828">
    <property type="entry name" value="SMR"/>
    <property type="match status" value="1"/>
</dbReference>
<dbReference type="Proteomes" id="UP000236655">
    <property type="component" value="Chromosome"/>
</dbReference>
<dbReference type="PANTHER" id="PTHR35562:SF2">
    <property type="entry name" value="DNA ENDONUCLEASE SMRA-RELATED"/>
    <property type="match status" value="1"/>
</dbReference>
<evidence type="ECO:0000313" key="2">
    <source>
        <dbReference type="EMBL" id="AUR51570.1"/>
    </source>
</evidence>
<name>A0A2I7N537_9NEIS</name>
<organism evidence="2 3">
    <name type="scientific">Aquella oligotrophica</name>
    <dbReference type="NCBI Taxonomy" id="2067065"/>
    <lineage>
        <taxon>Bacteria</taxon>
        <taxon>Pseudomonadati</taxon>
        <taxon>Pseudomonadota</taxon>
        <taxon>Betaproteobacteria</taxon>
        <taxon>Neisseriales</taxon>
        <taxon>Neisseriaceae</taxon>
        <taxon>Aquella</taxon>
    </lineage>
</organism>
<feature type="domain" description="Smr" evidence="1">
    <location>
        <begin position="113"/>
        <end position="192"/>
    </location>
</feature>
<keyword evidence="3" id="KW-1185">Reference proteome</keyword>
<dbReference type="Gene3D" id="3.30.1370.110">
    <property type="match status" value="1"/>
</dbReference>
<dbReference type="Pfam" id="PF01713">
    <property type="entry name" value="Smr"/>
    <property type="match status" value="1"/>
</dbReference>
<dbReference type="KEGG" id="nba:CUN60_04455"/>
<reference evidence="3" key="1">
    <citation type="submission" date="2017-11" db="EMBL/GenBank/DDBJ databases">
        <authorList>
            <person name="Chan K.G."/>
            <person name="Lee L.S."/>
        </authorList>
    </citation>
    <scope>NUCLEOTIDE SEQUENCE [LARGE SCALE GENOMIC DNA]</scope>
    <source>
        <strain evidence="3">DSM 100970</strain>
    </source>
</reference>
<dbReference type="AlphaFoldDB" id="A0A2I7N537"/>
<dbReference type="SMART" id="SM00463">
    <property type="entry name" value="SMR"/>
    <property type="match status" value="1"/>
</dbReference>
<dbReference type="EMBL" id="CP024847">
    <property type="protein sequence ID" value="AUR51570.1"/>
    <property type="molecule type" value="Genomic_DNA"/>
</dbReference>
<protein>
    <recommendedName>
        <fullName evidence="1">Smr domain-containing protein</fullName>
    </recommendedName>
</protein>
<sequence length="193" mass="22523">MWHDKLKKLKKQSTLISKNRIEKQESKNETLDDISFKDYCLKNNIKAISNDTVELQLTQIKLERKLIQPYESRQQEGFDFFDEYKSDATFFRYGQKNLPKELRNEKFRISAVLDLHNYSKLHALDLLERFINANDKASCLKIIHGQGENSINNQPVLMNIVRRYLQNLPQIIGYSYGSPKQGGNGVTIIKLGR</sequence>
<gene>
    <name evidence="2" type="ORF">CUN60_04455</name>
</gene>
<dbReference type="InterPro" id="IPR036063">
    <property type="entry name" value="Smr_dom_sf"/>
</dbReference>
<accession>A0A2I7N537</accession>
<evidence type="ECO:0000259" key="1">
    <source>
        <dbReference type="PROSITE" id="PS50828"/>
    </source>
</evidence>
<dbReference type="PANTHER" id="PTHR35562">
    <property type="entry name" value="DNA ENDONUCLEASE SMRA-RELATED"/>
    <property type="match status" value="1"/>
</dbReference>
<evidence type="ECO:0000313" key="3">
    <source>
        <dbReference type="Proteomes" id="UP000236655"/>
    </source>
</evidence>